<name>A0A3M8AMB7_9MICO</name>
<keyword evidence="2" id="KW-1185">Reference proteome</keyword>
<dbReference type="AlphaFoldDB" id="A0A3M8AMB7"/>
<sequence>MAASDFDFLLGEWEVVHDKLVDPFGPPDGPRVRFRSTASVRLILDGLGTADETRGTLPDGTGFVGFSLRLYDPATDEWAIWWASAARPGVLDDPVRGRFDAGRGTFVGRATTGDRTYLARFHWIDTLGPSPTWEQDFSFDEGATWEPVNWRMVHSRAAGSSV</sequence>
<protein>
    <submittedName>
        <fullName evidence="1">DUF1579 domain-containing protein</fullName>
    </submittedName>
</protein>
<organism evidence="1 2">
    <name type="scientific">Agromyces tardus</name>
    <dbReference type="NCBI Taxonomy" id="2583849"/>
    <lineage>
        <taxon>Bacteria</taxon>
        <taxon>Bacillati</taxon>
        <taxon>Actinomycetota</taxon>
        <taxon>Actinomycetes</taxon>
        <taxon>Micrococcales</taxon>
        <taxon>Microbacteriaceae</taxon>
        <taxon>Agromyces</taxon>
    </lineage>
</organism>
<dbReference type="EMBL" id="RHHB01000001">
    <property type="protein sequence ID" value="RNB52348.1"/>
    <property type="molecule type" value="Genomic_DNA"/>
</dbReference>
<reference evidence="1 2" key="1">
    <citation type="submission" date="2018-10" db="EMBL/GenBank/DDBJ databases">
        <title>Isolation, diversity and antibacterial activity of antinobacteria from the wheat rhizosphere soil.</title>
        <authorList>
            <person name="Sun T."/>
        </authorList>
    </citation>
    <scope>NUCLEOTIDE SEQUENCE [LARGE SCALE GENOMIC DNA]</scope>
    <source>
        <strain evidence="1 2">SJ-23</strain>
    </source>
</reference>
<evidence type="ECO:0000313" key="1">
    <source>
        <dbReference type="EMBL" id="RNB52348.1"/>
    </source>
</evidence>
<comment type="caution">
    <text evidence="1">The sequence shown here is derived from an EMBL/GenBank/DDBJ whole genome shotgun (WGS) entry which is preliminary data.</text>
</comment>
<dbReference type="RefSeq" id="WP_122935186.1">
    <property type="nucleotide sequence ID" value="NZ_JBHSNT010000007.1"/>
</dbReference>
<gene>
    <name evidence="1" type="ORF">EDM22_01190</name>
</gene>
<dbReference type="Proteomes" id="UP000275048">
    <property type="component" value="Unassembled WGS sequence"/>
</dbReference>
<proteinExistence type="predicted"/>
<dbReference type="OrthoDB" id="9814791at2"/>
<accession>A0A3M8AMB7</accession>
<evidence type="ECO:0000313" key="2">
    <source>
        <dbReference type="Proteomes" id="UP000275048"/>
    </source>
</evidence>